<dbReference type="Proteomes" id="UP001524383">
    <property type="component" value="Unassembled WGS sequence"/>
</dbReference>
<dbReference type="EMBL" id="VOTZ01000012">
    <property type="protein sequence ID" value="MCQ1538663.1"/>
    <property type="molecule type" value="Genomic_DNA"/>
</dbReference>
<comment type="caution">
    <text evidence="1">The sequence shown here is derived from an EMBL/GenBank/DDBJ whole genome shotgun (WGS) entry which is preliminary data.</text>
</comment>
<evidence type="ECO:0000313" key="2">
    <source>
        <dbReference type="Proteomes" id="UP001524383"/>
    </source>
</evidence>
<evidence type="ECO:0000313" key="1">
    <source>
        <dbReference type="EMBL" id="MCQ1538663.1"/>
    </source>
</evidence>
<dbReference type="RefSeq" id="WP_255332614.1">
    <property type="nucleotide sequence ID" value="NZ_VOTZ01000012.1"/>
</dbReference>
<reference evidence="1 2" key="1">
    <citation type="submission" date="2019-08" db="EMBL/GenBank/DDBJ databases">
        <authorList>
            <person name="Chen S.-C."/>
            <person name="Lai M.-C."/>
            <person name="You Y.-T."/>
        </authorList>
    </citation>
    <scope>NUCLEOTIDE SEQUENCE [LARGE SCALE GENOMIC DNA]</scope>
    <source>
        <strain evidence="1 2">P2F9704a</strain>
    </source>
</reference>
<organism evidence="1 2">
    <name type="scientific">Methanocalculus taiwanensis</name>
    <dbReference type="NCBI Taxonomy" id="106207"/>
    <lineage>
        <taxon>Archaea</taxon>
        <taxon>Methanobacteriati</taxon>
        <taxon>Methanobacteriota</taxon>
        <taxon>Stenosarchaea group</taxon>
        <taxon>Methanomicrobia</taxon>
        <taxon>Methanomicrobiales</taxon>
        <taxon>Methanocalculaceae</taxon>
        <taxon>Methanocalculus</taxon>
    </lineage>
</organism>
<gene>
    <name evidence="1" type="ORF">FTO68_06655</name>
</gene>
<keyword evidence="2" id="KW-1185">Reference proteome</keyword>
<name>A0ABD4TI96_9EURY</name>
<sequence>MPRELTEYDIRILRKLAPECEDLICNGTRTEFRSILPPVANHYSTDEHDFKSRLERLTNEELEYLIEQMRSGSESVGCISPFFFSGLLDLVTRRLSKRAAQELFSIYENDEGCG</sequence>
<dbReference type="AlphaFoldDB" id="A0ABD4TI96"/>
<accession>A0ABD4TI96</accession>
<protein>
    <submittedName>
        <fullName evidence="1">Uncharacterized protein</fullName>
    </submittedName>
</protein>
<proteinExistence type="predicted"/>